<dbReference type="InterPro" id="IPR022124">
    <property type="entry name" value="DUF3659"/>
</dbReference>
<dbReference type="Pfam" id="PF12396">
    <property type="entry name" value="DUF3659"/>
    <property type="match status" value="10"/>
</dbReference>
<dbReference type="EMBL" id="KV878587">
    <property type="protein sequence ID" value="OJJ58357.1"/>
    <property type="molecule type" value="Genomic_DNA"/>
</dbReference>
<feature type="region of interest" description="Disordered" evidence="1">
    <location>
        <begin position="476"/>
        <end position="515"/>
    </location>
</feature>
<proteinExistence type="predicted"/>
<dbReference type="Pfam" id="PF22485">
    <property type="entry name" value="DUF6987"/>
    <property type="match status" value="1"/>
</dbReference>
<evidence type="ECO:0000256" key="1">
    <source>
        <dbReference type="SAM" id="MobiDB-lite"/>
    </source>
</evidence>
<dbReference type="RefSeq" id="XP_040702163.1">
    <property type="nucleotide sequence ID" value="XM_040847208.1"/>
</dbReference>
<feature type="region of interest" description="Disordered" evidence="1">
    <location>
        <begin position="1"/>
        <end position="216"/>
    </location>
</feature>
<dbReference type="OrthoDB" id="3937590at2759"/>
<organism evidence="3 4">
    <name type="scientific">Aspergillus sydowii CBS 593.65</name>
    <dbReference type="NCBI Taxonomy" id="1036612"/>
    <lineage>
        <taxon>Eukaryota</taxon>
        <taxon>Fungi</taxon>
        <taxon>Dikarya</taxon>
        <taxon>Ascomycota</taxon>
        <taxon>Pezizomycotina</taxon>
        <taxon>Eurotiomycetes</taxon>
        <taxon>Eurotiomycetidae</taxon>
        <taxon>Eurotiales</taxon>
        <taxon>Aspergillaceae</taxon>
        <taxon>Aspergillus</taxon>
        <taxon>Aspergillus subgen. Nidulantes</taxon>
    </lineage>
</organism>
<feature type="region of interest" description="Disordered" evidence="1">
    <location>
        <begin position="235"/>
        <end position="259"/>
    </location>
</feature>
<reference evidence="4" key="1">
    <citation type="journal article" date="2017" name="Genome Biol.">
        <title>Comparative genomics reveals high biological diversity and specific adaptations in the industrially and medically important fungal genus Aspergillus.</title>
        <authorList>
            <person name="de Vries R.P."/>
            <person name="Riley R."/>
            <person name="Wiebenga A."/>
            <person name="Aguilar-Osorio G."/>
            <person name="Amillis S."/>
            <person name="Uchima C.A."/>
            <person name="Anderluh G."/>
            <person name="Asadollahi M."/>
            <person name="Askin M."/>
            <person name="Barry K."/>
            <person name="Battaglia E."/>
            <person name="Bayram O."/>
            <person name="Benocci T."/>
            <person name="Braus-Stromeyer S.A."/>
            <person name="Caldana C."/>
            <person name="Canovas D."/>
            <person name="Cerqueira G.C."/>
            <person name="Chen F."/>
            <person name="Chen W."/>
            <person name="Choi C."/>
            <person name="Clum A."/>
            <person name="Dos Santos R.A."/>
            <person name="Damasio A.R."/>
            <person name="Diallinas G."/>
            <person name="Emri T."/>
            <person name="Fekete E."/>
            <person name="Flipphi M."/>
            <person name="Freyberg S."/>
            <person name="Gallo A."/>
            <person name="Gournas C."/>
            <person name="Habgood R."/>
            <person name="Hainaut M."/>
            <person name="Harispe M.L."/>
            <person name="Henrissat B."/>
            <person name="Hilden K.S."/>
            <person name="Hope R."/>
            <person name="Hossain A."/>
            <person name="Karabika E."/>
            <person name="Karaffa L."/>
            <person name="Karanyi Z."/>
            <person name="Krasevec N."/>
            <person name="Kuo A."/>
            <person name="Kusch H."/>
            <person name="LaButti K."/>
            <person name="Lagendijk E.L."/>
            <person name="Lapidus A."/>
            <person name="Levasseur A."/>
            <person name="Lindquist E."/>
            <person name="Lipzen A."/>
            <person name="Logrieco A.F."/>
            <person name="MacCabe A."/>
            <person name="Maekelae M.R."/>
            <person name="Malavazi I."/>
            <person name="Melin P."/>
            <person name="Meyer V."/>
            <person name="Mielnichuk N."/>
            <person name="Miskei M."/>
            <person name="Molnar A.P."/>
            <person name="Mule G."/>
            <person name="Ngan C.Y."/>
            <person name="Orejas M."/>
            <person name="Orosz E."/>
            <person name="Ouedraogo J.P."/>
            <person name="Overkamp K.M."/>
            <person name="Park H.-S."/>
            <person name="Perrone G."/>
            <person name="Piumi F."/>
            <person name="Punt P.J."/>
            <person name="Ram A.F."/>
            <person name="Ramon A."/>
            <person name="Rauscher S."/>
            <person name="Record E."/>
            <person name="Riano-Pachon D.M."/>
            <person name="Robert V."/>
            <person name="Roehrig J."/>
            <person name="Ruller R."/>
            <person name="Salamov A."/>
            <person name="Salih N.S."/>
            <person name="Samson R.A."/>
            <person name="Sandor E."/>
            <person name="Sanguinetti M."/>
            <person name="Schuetze T."/>
            <person name="Sepcic K."/>
            <person name="Shelest E."/>
            <person name="Sherlock G."/>
            <person name="Sophianopoulou V."/>
            <person name="Squina F.M."/>
            <person name="Sun H."/>
            <person name="Susca A."/>
            <person name="Todd R.B."/>
            <person name="Tsang A."/>
            <person name="Unkles S.E."/>
            <person name="van de Wiele N."/>
            <person name="van Rossen-Uffink D."/>
            <person name="Oliveira J.V."/>
            <person name="Vesth T.C."/>
            <person name="Visser J."/>
            <person name="Yu J.-H."/>
            <person name="Zhou M."/>
            <person name="Andersen M.R."/>
            <person name="Archer D.B."/>
            <person name="Baker S.E."/>
            <person name="Benoit I."/>
            <person name="Brakhage A.A."/>
            <person name="Braus G.H."/>
            <person name="Fischer R."/>
            <person name="Frisvad J.C."/>
            <person name="Goldman G.H."/>
            <person name="Houbraken J."/>
            <person name="Oakley B."/>
            <person name="Pocsi I."/>
            <person name="Scazzocchio C."/>
            <person name="Seiboth B."/>
            <person name="vanKuyk P.A."/>
            <person name="Wortman J."/>
            <person name="Dyer P.S."/>
            <person name="Grigoriev I.V."/>
        </authorList>
    </citation>
    <scope>NUCLEOTIDE SEQUENCE [LARGE SCALE GENOMIC DNA]</scope>
    <source>
        <strain evidence="4">CBS 593.65</strain>
    </source>
</reference>
<dbReference type="VEuPathDB" id="FungiDB:ASPSYDRAFT_46372"/>
<feature type="region of interest" description="Disordered" evidence="1">
    <location>
        <begin position="909"/>
        <end position="955"/>
    </location>
</feature>
<keyword evidence="4" id="KW-1185">Reference proteome</keyword>
<dbReference type="STRING" id="1036612.A0A1L9TFZ6"/>
<name>A0A1L9TFZ6_9EURO</name>
<sequence length="1155" mass="121998">MATPARPKAKPLGKAPSAPAKSATQKVPQAKQAKPTPPKLKEQRQKQAPEVEKPGTDASGSGSELSSLPSRGKEAAASPSGRLAKGAKDKAGAAKDKKPQDSLKAAKGATNKKDLPQADDTLNQQKVQDAAQTAKDKAPTDDLPQTDDVPKAGEVPEAPDISDNVPLDLSSLDGLEVGEGGKILDSNGNPIGEVVEGDPEGLVGQTVNSNGEIVDEDGDLIGRVDLIQQKAGELKDQGQEAAGLPQAGEVPEAPDISDKVPLDLSSLEGLEVGEGGKILDSNGNPIGEVVEGDPEDLVGQTVNGNGEIVDDDGDLIGRVDLIQQKAGELKDQGQEALGLSSLDGLEVGEGGKILDNNGNPIGEVVEGDPEDLVGQTVNDNGEIINEDGDLIGRVDVIQQKAGELKDQAQDLSSLDGLEVGEGGKVLDNEGNPIGEVVEGDAGDLAGQKVNDNGEIINEDGDLIGRVDLIQQKAGELKDQGQEAVDQSPEQPEREEPDEQEDQAEPGEGVSLGAEPELPDISTLEGLTCNKLGSIVRADGTPVGELVEGDPKKLSRGGFQLDSEGQFWDNQGHVIGKAKPIEIEEEKPGLFSELGDIFVAEDSWIQDENGRKVGKLVEGDPKRLVGYAVDDDGDILDKRGNTIGRAEPWEEPEVEPEEVDFSSVEGLKPNKHGNVMGPDQVPIARVVEGELKEVAGRGINKKGEILNDDGEVIGKVQLIPKGERESLGPFSGLGELSVKESGYIEDADGEVVGRIVEGDPKSLRGQTVDISGEILDQYGNVNGRAERYEVPEEEEEEEDLSALEGGTVNKLGNVVDEHGTILGRIVAGNPKKLSGKKVDGNGQVWSDNGKVIGQAELIPEDEREKPEGIFFGLDGLTVGKEGMVMDPSGEVVGRLTEGDPQRLMGRAVDEDGEVIDKTGNVIGRAERYKPEEPEPEPEPELSPEEQEKQKKEKEDAELAKKMCTILQQTIDSVGPICKEITSRTEKASRTPKEELDEEQLVKDVKPLIEKAGNGLQECKGSLRALDPDGHIAATAKARSASHEATPEEYQLADSLKELTQTIVETIEKGREYISDMPHAKKKINPLWALLSEPLFQIIAAVGLLLSGVLGLVGKLLDGLGLGGLLKGLLGGLGIDKLIDGLGLGSVTGALGFEGKK</sequence>
<evidence type="ECO:0000313" key="4">
    <source>
        <dbReference type="Proteomes" id="UP000184356"/>
    </source>
</evidence>
<feature type="compositionally biased region" description="Basic and acidic residues" evidence="1">
    <location>
        <begin position="944"/>
        <end position="955"/>
    </location>
</feature>
<feature type="domain" description="DUF6987" evidence="2">
    <location>
        <begin position="946"/>
        <end position="1144"/>
    </location>
</feature>
<accession>A0A1L9TFZ6</accession>
<feature type="compositionally biased region" description="Low complexity" evidence="1">
    <location>
        <begin position="59"/>
        <end position="70"/>
    </location>
</feature>
<dbReference type="InterPro" id="IPR054256">
    <property type="entry name" value="DUF6987"/>
</dbReference>
<feature type="compositionally biased region" description="Acidic residues" evidence="1">
    <location>
        <begin position="932"/>
        <end position="943"/>
    </location>
</feature>
<dbReference type="GeneID" id="63763281"/>
<dbReference type="PANTHER" id="PTHR39461">
    <property type="entry name" value="LEA DOMAIN PROTEIN (AFU_ORTHOLOGUE AFUA_8G04920)"/>
    <property type="match status" value="1"/>
</dbReference>
<evidence type="ECO:0000259" key="2">
    <source>
        <dbReference type="Pfam" id="PF22485"/>
    </source>
</evidence>
<gene>
    <name evidence="3" type="ORF">ASPSYDRAFT_46372</name>
</gene>
<dbReference type="PANTHER" id="PTHR39461:SF1">
    <property type="entry name" value="LEA DOMAIN PROTEIN (AFU_ORTHOLOGUE AFUA_8G04920)"/>
    <property type="match status" value="1"/>
</dbReference>
<dbReference type="AlphaFoldDB" id="A0A1L9TFZ6"/>
<dbReference type="Proteomes" id="UP000184356">
    <property type="component" value="Unassembled WGS sequence"/>
</dbReference>
<evidence type="ECO:0000313" key="3">
    <source>
        <dbReference type="EMBL" id="OJJ58357.1"/>
    </source>
</evidence>
<feature type="compositionally biased region" description="Low complexity" evidence="1">
    <location>
        <begin position="23"/>
        <end position="34"/>
    </location>
</feature>
<feature type="compositionally biased region" description="Acidic residues" evidence="1">
    <location>
        <begin position="492"/>
        <end position="504"/>
    </location>
</feature>
<feature type="compositionally biased region" description="Basic and acidic residues" evidence="1">
    <location>
        <begin position="86"/>
        <end position="101"/>
    </location>
</feature>
<feature type="compositionally biased region" description="Polar residues" evidence="1">
    <location>
        <begin position="120"/>
        <end position="131"/>
    </location>
</feature>
<protein>
    <recommendedName>
        <fullName evidence="2">DUF6987 domain-containing protein</fullName>
    </recommendedName>
</protein>
<feature type="compositionally biased region" description="Basic and acidic residues" evidence="1">
    <location>
        <begin position="39"/>
        <end position="55"/>
    </location>
</feature>